<reference evidence="3 4" key="1">
    <citation type="journal article" date="2016" name="Gene">
        <title>PacBio SMRT assembly of a complex multi-replicon genome reveals chlorocatechol degradative operon in a region of genome plasticity.</title>
        <authorList>
            <person name="Ricker N."/>
            <person name="Shen S.Y."/>
            <person name="Goordial J."/>
            <person name="Jin S."/>
            <person name="Fulthorpe R.R."/>
        </authorList>
    </citation>
    <scope>NUCLEOTIDE SEQUENCE [LARGE SCALE GENOMIC DNA]</scope>
    <source>
        <strain evidence="3 4">OLGA172</strain>
    </source>
</reference>
<dbReference type="PANTHER" id="PTHR47396">
    <property type="entry name" value="TYPE I RESTRICTION ENZYME ECOKI R PROTEIN"/>
    <property type="match status" value="1"/>
</dbReference>
<proteinExistence type="predicted"/>
<accession>A0A160FW75</accession>
<dbReference type="SMART" id="SM00487">
    <property type="entry name" value="DEXDc"/>
    <property type="match status" value="1"/>
</dbReference>
<dbReference type="Pfam" id="PF00271">
    <property type="entry name" value="Helicase_C"/>
    <property type="match status" value="1"/>
</dbReference>
<dbReference type="InterPro" id="IPR050742">
    <property type="entry name" value="Helicase_Restrict-Modif_Enz"/>
</dbReference>
<dbReference type="GO" id="GO:0004519">
    <property type="term" value="F:endonuclease activity"/>
    <property type="evidence" value="ECO:0007669"/>
    <property type="project" value="UniProtKB-KW"/>
</dbReference>
<evidence type="ECO:0000259" key="1">
    <source>
        <dbReference type="PROSITE" id="PS51192"/>
    </source>
</evidence>
<dbReference type="STRING" id="1804984.AYM40_35180"/>
<dbReference type="Proteomes" id="UP000076852">
    <property type="component" value="Chromosome 2"/>
</dbReference>
<feature type="domain" description="Helicase ATP-binding" evidence="1">
    <location>
        <begin position="161"/>
        <end position="323"/>
    </location>
</feature>
<dbReference type="GO" id="GO:0005524">
    <property type="term" value="F:ATP binding"/>
    <property type="evidence" value="ECO:0007669"/>
    <property type="project" value="InterPro"/>
</dbReference>
<protein>
    <submittedName>
        <fullName evidence="3">Restriction endonuclease subunit R</fullName>
    </submittedName>
</protein>
<feature type="domain" description="Helicase C-terminal" evidence="2">
    <location>
        <begin position="352"/>
        <end position="505"/>
    </location>
</feature>
<dbReference type="InterPro" id="IPR001650">
    <property type="entry name" value="Helicase_C-like"/>
</dbReference>
<dbReference type="AlphaFoldDB" id="A0A160FW75"/>
<dbReference type="InterPro" id="IPR027417">
    <property type="entry name" value="P-loop_NTPase"/>
</dbReference>
<dbReference type="GO" id="GO:0005829">
    <property type="term" value="C:cytosol"/>
    <property type="evidence" value="ECO:0007669"/>
    <property type="project" value="TreeGrafter"/>
</dbReference>
<dbReference type="PANTHER" id="PTHR47396:SF1">
    <property type="entry name" value="ATP-DEPENDENT HELICASE IRC3-RELATED"/>
    <property type="match status" value="1"/>
</dbReference>
<evidence type="ECO:0000313" key="4">
    <source>
        <dbReference type="Proteomes" id="UP000076852"/>
    </source>
</evidence>
<dbReference type="Gene3D" id="3.40.50.300">
    <property type="entry name" value="P-loop containing nucleotide triphosphate hydrolases"/>
    <property type="match status" value="2"/>
</dbReference>
<evidence type="ECO:0000259" key="2">
    <source>
        <dbReference type="PROSITE" id="PS51194"/>
    </source>
</evidence>
<keyword evidence="3" id="KW-0540">Nuclease</keyword>
<dbReference type="SMART" id="SM00490">
    <property type="entry name" value="HELICc"/>
    <property type="match status" value="1"/>
</dbReference>
<dbReference type="RefSeq" id="WP_063500516.1">
    <property type="nucleotide sequence ID" value="NZ_CP014579.1"/>
</dbReference>
<dbReference type="EMBL" id="CP014579">
    <property type="protein sequence ID" value="ANB77326.1"/>
    <property type="molecule type" value="Genomic_DNA"/>
</dbReference>
<keyword evidence="4" id="KW-1185">Reference proteome</keyword>
<dbReference type="CDD" id="cd17926">
    <property type="entry name" value="DEXHc_RE"/>
    <property type="match status" value="1"/>
</dbReference>
<dbReference type="CDD" id="cd18785">
    <property type="entry name" value="SF2_C"/>
    <property type="match status" value="1"/>
</dbReference>
<gene>
    <name evidence="3" type="ORF">AYM40_35180</name>
</gene>
<organism evidence="3 4">
    <name type="scientific">Paraburkholderia phytofirmans OLGA172</name>
    <dbReference type="NCBI Taxonomy" id="1417228"/>
    <lineage>
        <taxon>Bacteria</taxon>
        <taxon>Pseudomonadati</taxon>
        <taxon>Pseudomonadota</taxon>
        <taxon>Betaproteobacteria</taxon>
        <taxon>Burkholderiales</taxon>
        <taxon>Burkholderiaceae</taxon>
        <taxon>Paraburkholderia</taxon>
    </lineage>
</organism>
<dbReference type="PROSITE" id="PS51192">
    <property type="entry name" value="HELICASE_ATP_BIND_1"/>
    <property type="match status" value="1"/>
</dbReference>
<evidence type="ECO:0000313" key="3">
    <source>
        <dbReference type="EMBL" id="ANB77326.1"/>
    </source>
</evidence>
<keyword evidence="3" id="KW-0378">Hydrolase</keyword>
<dbReference type="InterPro" id="IPR014001">
    <property type="entry name" value="Helicase_ATP-bd"/>
</dbReference>
<dbReference type="Pfam" id="PF04851">
    <property type="entry name" value="ResIII"/>
    <property type="match status" value="1"/>
</dbReference>
<dbReference type="GO" id="GO:0003677">
    <property type="term" value="F:DNA binding"/>
    <property type="evidence" value="ECO:0007669"/>
    <property type="project" value="InterPro"/>
</dbReference>
<keyword evidence="3" id="KW-0255">Endonuclease</keyword>
<dbReference type="KEGG" id="buz:AYM40_35180"/>
<sequence length="1015" mass="112580">MRVRLPSIYAVREYKDKNAIRQLLEPEREIDATVVRYTTDGATGWEVTPTDGGLPLLVLNKEPRVRPGVQEAALIKLASPETSNGTMDARAGTWIQHPAFERLGHARGRERVTNAIASWRNAFSYIGEDPANDVIGLRLPQEGALHAIHAHWSVSSGVASVVMPTGTGKTETMLAALVSTPCDRLLVVVPTDALRTQIAAKFLTLGVFKSPQCRVLSASAHYPVVGVLEHKPKTVEAVQEFFDACNIIVTTSQIAGLCAPELQQRMATLCSHLFVDEAHHAEAPTWKTFKLSFASRHILQFTATPFREDDQLIDGKIIYAYPLRKAQAEGYFRPIRFATVFEFDAAKADKAIAEKAVAALEADETGRHVAMARVASIERAVAVHGLYESMGRYHPVLLHSKLGAQERRQSLERLRSGESRIVVCVDMLGEGFDMPELKIAAFHDIRKSLSVTLQLAGRFTRARSDVGDATFIANTANVEVQSELRKLYTQDPDWNDLLPQLSETAIAGEVASQEFLAGFGDFPPEFPLRELKVAASMVIYRTRCSVWEPENFRKGLFAVKSSHEVYHSINQQERVLVVVSGSPRPLSWTDIESIHDWVWELLVAVWDAERSLLFIHGSGKNGEYKSLAKALCGEDVELLTDPLLYRCFHGVTRLLLTNLGLNEQFGRQVRFIGRMGADVASRLPDAAKHNARKAVISGMGYENGATATIGAAKRGRVWSFQRLRIDAFVRWCKHVGTKVIDETIDPEAVLKGTLVPEIADSRPRVMPVAIDWPEAIYTQRESALAVSFGSSTAETEFCRVGIDLVSPTEDGPLFFRIFNDSADAVFQLALPSDDSKIADYRFVQVNGTSTMRRSNTELEMLDFFEENPPVFWFADGSCLEGNQLVKLRATFETFDRNRIQSWDWTGIDIRKEAQGVTGAQDSIQFRVIEKLRADGTYHIIFDDDGAGESADVVTAIHKEEDGRPVIEVDFYHCKYAGGEPGARVDDLYVVCGQAQKSIAWLHGLNRPGFGGGSNF</sequence>
<dbReference type="GO" id="GO:0016787">
    <property type="term" value="F:hydrolase activity"/>
    <property type="evidence" value="ECO:0007669"/>
    <property type="project" value="InterPro"/>
</dbReference>
<dbReference type="InterPro" id="IPR006935">
    <property type="entry name" value="Helicase/UvrB_N"/>
</dbReference>
<name>A0A160FW75_9BURK</name>
<dbReference type="SUPFAM" id="SSF52540">
    <property type="entry name" value="P-loop containing nucleoside triphosphate hydrolases"/>
    <property type="match status" value="1"/>
</dbReference>
<dbReference type="PROSITE" id="PS51194">
    <property type="entry name" value="HELICASE_CTER"/>
    <property type="match status" value="1"/>
</dbReference>